<name>A0ABD1YHN6_9MARC</name>
<reference evidence="1 2" key="1">
    <citation type="submission" date="2024-09" db="EMBL/GenBank/DDBJ databases">
        <title>Chromosome-scale assembly of Riccia fluitans.</title>
        <authorList>
            <person name="Paukszto L."/>
            <person name="Sawicki J."/>
            <person name="Karawczyk K."/>
            <person name="Piernik-Szablinska J."/>
            <person name="Szczecinska M."/>
            <person name="Mazdziarz M."/>
        </authorList>
    </citation>
    <scope>NUCLEOTIDE SEQUENCE [LARGE SCALE GENOMIC DNA]</scope>
    <source>
        <strain evidence="1">Rf_01</strain>
        <tissue evidence="1">Aerial parts of the thallus</tissue>
    </source>
</reference>
<sequence length="91" mass="10726">MVVKSEFVMELNRAALYTSSAFHHELQKCMQRWQLQINLQSKFINVKSKSAALCTSSAFHHELQKCVQRRQLQIDLQSRFIDVNRNPSMWS</sequence>
<protein>
    <submittedName>
        <fullName evidence="1">Uncharacterized protein</fullName>
    </submittedName>
</protein>
<organism evidence="1 2">
    <name type="scientific">Riccia fluitans</name>
    <dbReference type="NCBI Taxonomy" id="41844"/>
    <lineage>
        <taxon>Eukaryota</taxon>
        <taxon>Viridiplantae</taxon>
        <taxon>Streptophyta</taxon>
        <taxon>Embryophyta</taxon>
        <taxon>Marchantiophyta</taxon>
        <taxon>Marchantiopsida</taxon>
        <taxon>Marchantiidae</taxon>
        <taxon>Marchantiales</taxon>
        <taxon>Ricciaceae</taxon>
        <taxon>Riccia</taxon>
    </lineage>
</organism>
<dbReference type="Proteomes" id="UP001605036">
    <property type="component" value="Unassembled WGS sequence"/>
</dbReference>
<keyword evidence="2" id="KW-1185">Reference proteome</keyword>
<gene>
    <name evidence="1" type="ORF">R1flu_014943</name>
</gene>
<dbReference type="EMBL" id="JBHFFA010000004">
    <property type="protein sequence ID" value="KAL2630257.1"/>
    <property type="molecule type" value="Genomic_DNA"/>
</dbReference>
<evidence type="ECO:0000313" key="1">
    <source>
        <dbReference type="EMBL" id="KAL2630257.1"/>
    </source>
</evidence>
<proteinExistence type="predicted"/>
<accession>A0ABD1YHN6</accession>
<comment type="caution">
    <text evidence="1">The sequence shown here is derived from an EMBL/GenBank/DDBJ whole genome shotgun (WGS) entry which is preliminary data.</text>
</comment>
<dbReference type="AlphaFoldDB" id="A0ABD1YHN6"/>
<evidence type="ECO:0000313" key="2">
    <source>
        <dbReference type="Proteomes" id="UP001605036"/>
    </source>
</evidence>